<proteinExistence type="predicted"/>
<dbReference type="RefSeq" id="WP_183657447.1">
    <property type="nucleotide sequence ID" value="NZ_JACIJG010000026.1"/>
</dbReference>
<reference evidence="1 2" key="1">
    <citation type="submission" date="2020-08" db="EMBL/GenBank/DDBJ databases">
        <title>Genomic Encyclopedia of Type Strains, Phase IV (KMG-IV): sequencing the most valuable type-strain genomes for metagenomic binning, comparative biology and taxonomic classification.</title>
        <authorList>
            <person name="Goeker M."/>
        </authorList>
    </citation>
    <scope>NUCLEOTIDE SEQUENCE [LARGE SCALE GENOMIC DNA]</scope>
    <source>
        <strain evidence="1 2">DSM 26944</strain>
    </source>
</reference>
<gene>
    <name evidence="1" type="ORF">FHS76_004186</name>
</gene>
<comment type="caution">
    <text evidence="1">The sequence shown here is derived from an EMBL/GenBank/DDBJ whole genome shotgun (WGS) entry which is preliminary data.</text>
</comment>
<keyword evidence="2" id="KW-1185">Reference proteome</keyword>
<protein>
    <submittedName>
        <fullName evidence="1">Uncharacterized protein</fullName>
    </submittedName>
</protein>
<name>A0A7W9B1U6_9HYPH</name>
<organism evidence="1 2">
    <name type="scientific">Brucella daejeonensis</name>
    <dbReference type="NCBI Taxonomy" id="659015"/>
    <lineage>
        <taxon>Bacteria</taxon>
        <taxon>Pseudomonadati</taxon>
        <taxon>Pseudomonadota</taxon>
        <taxon>Alphaproteobacteria</taxon>
        <taxon>Hyphomicrobiales</taxon>
        <taxon>Brucellaceae</taxon>
        <taxon>Brucella/Ochrobactrum group</taxon>
        <taxon>Brucella</taxon>
    </lineage>
</organism>
<dbReference type="EMBL" id="JACIJG010000026">
    <property type="protein sequence ID" value="MBB5704269.1"/>
    <property type="molecule type" value="Genomic_DNA"/>
</dbReference>
<evidence type="ECO:0000313" key="1">
    <source>
        <dbReference type="EMBL" id="MBB5704269.1"/>
    </source>
</evidence>
<dbReference type="AlphaFoldDB" id="A0A7W9B1U6"/>
<accession>A0A7W9B1U6</accession>
<dbReference type="Proteomes" id="UP000555546">
    <property type="component" value="Unassembled WGS sequence"/>
</dbReference>
<sequence>MNKAVAVLAVAGLLAFGLLWSNSQLRLERFEAAIFRALQEQHPSLTRVDARLLRDGPTFTGVAVPKYYLWARLFSKDTEFDAVAVRIADDTGGVEVLQVVSRGEIRRDSATLHNIFPAVLVPIIVELANDTDRLP</sequence>
<evidence type="ECO:0000313" key="2">
    <source>
        <dbReference type="Proteomes" id="UP000555546"/>
    </source>
</evidence>